<dbReference type="Pfam" id="PF07993">
    <property type="entry name" value="NAD_binding_4"/>
    <property type="match status" value="1"/>
</dbReference>
<dbReference type="GO" id="GO:0043041">
    <property type="term" value="P:amino acid activation for nonribosomal peptide biosynthetic process"/>
    <property type="evidence" value="ECO:0007669"/>
    <property type="project" value="TreeGrafter"/>
</dbReference>
<feature type="domain" description="Carrier" evidence="6">
    <location>
        <begin position="1263"/>
        <end position="1342"/>
    </location>
</feature>
<dbReference type="InterPro" id="IPR013120">
    <property type="entry name" value="FAR_NAD-bd"/>
</dbReference>
<organism evidence="8 9">
    <name type="scientific">Trichoderma asperellum (strain ATCC 204424 / CBS 433.97 / NBRC 101777)</name>
    <dbReference type="NCBI Taxonomy" id="1042311"/>
    <lineage>
        <taxon>Eukaryota</taxon>
        <taxon>Fungi</taxon>
        <taxon>Dikarya</taxon>
        <taxon>Ascomycota</taxon>
        <taxon>Pezizomycotina</taxon>
        <taxon>Sordariomycetes</taxon>
        <taxon>Hypocreomycetidae</taxon>
        <taxon>Hypocreales</taxon>
        <taxon>Hypocreaceae</taxon>
        <taxon>Trichoderma</taxon>
    </lineage>
</organism>
<dbReference type="InterPro" id="IPR042104">
    <property type="entry name" value="PKS_dehydratase_sf"/>
</dbReference>
<dbReference type="SUPFAM" id="SSF51735">
    <property type="entry name" value="NAD(P)-binding Rossmann-fold domains"/>
    <property type="match status" value="1"/>
</dbReference>
<dbReference type="Pfam" id="PF00668">
    <property type="entry name" value="Condensation"/>
    <property type="match status" value="1"/>
</dbReference>
<dbReference type="Gene3D" id="3.40.50.720">
    <property type="entry name" value="NAD(P)-binding Rossmann-like Domain"/>
    <property type="match status" value="1"/>
</dbReference>
<comment type="caution">
    <text evidence="4">Lacks conserved residue(s) required for the propagation of feature annotation.</text>
</comment>
<dbReference type="CDD" id="cd19532">
    <property type="entry name" value="C_PKS-NRPS"/>
    <property type="match status" value="1"/>
</dbReference>
<evidence type="ECO:0000256" key="1">
    <source>
        <dbReference type="ARBA" id="ARBA00022450"/>
    </source>
</evidence>
<dbReference type="InterPro" id="IPR001242">
    <property type="entry name" value="Condensation_dom"/>
</dbReference>
<reference evidence="8 9" key="1">
    <citation type="submission" date="2016-07" db="EMBL/GenBank/DDBJ databases">
        <title>Multiple horizontal gene transfer events from other fungi enriched the ability of initially mycotrophic Trichoderma (Ascomycota) to feed on dead plant biomass.</title>
        <authorList>
            <consortium name="DOE Joint Genome Institute"/>
            <person name="Aerts A."/>
            <person name="Atanasova L."/>
            <person name="Chenthamara K."/>
            <person name="Zhang J."/>
            <person name="Grujic M."/>
            <person name="Henrissat B."/>
            <person name="Kuo A."/>
            <person name="Salamov A."/>
            <person name="Lipzen A."/>
            <person name="Labutti K."/>
            <person name="Barry K."/>
            <person name="Miao Y."/>
            <person name="Rahimi M.J."/>
            <person name="Shen Q."/>
            <person name="Grigoriev I.V."/>
            <person name="Kubicek C.P."/>
            <person name="Druzhinina I.S."/>
        </authorList>
    </citation>
    <scope>NUCLEOTIDE SEQUENCE [LARGE SCALE GENOMIC DNA]</scope>
    <source>
        <strain evidence="8 9">CBS 433.97</strain>
    </source>
</reference>
<dbReference type="GO" id="GO:0005737">
    <property type="term" value="C:cytoplasm"/>
    <property type="evidence" value="ECO:0007669"/>
    <property type="project" value="TreeGrafter"/>
</dbReference>
<dbReference type="SUPFAM" id="SSF56801">
    <property type="entry name" value="Acetyl-CoA synthetase-like"/>
    <property type="match status" value="1"/>
</dbReference>
<dbReference type="InterPro" id="IPR045851">
    <property type="entry name" value="AMP-bd_C_sf"/>
</dbReference>
<keyword evidence="2" id="KW-0597">Phosphoprotein</keyword>
<feature type="region of interest" description="N-terminal hotdog fold" evidence="4">
    <location>
        <begin position="19"/>
        <end position="153"/>
    </location>
</feature>
<dbReference type="Pfam" id="PF00550">
    <property type="entry name" value="PP-binding"/>
    <property type="match status" value="2"/>
</dbReference>
<dbReference type="GO" id="GO:0044550">
    <property type="term" value="P:secondary metabolite biosynthetic process"/>
    <property type="evidence" value="ECO:0007669"/>
    <property type="project" value="TreeGrafter"/>
</dbReference>
<dbReference type="InterPro" id="IPR000873">
    <property type="entry name" value="AMP-dep_synth/lig_dom"/>
</dbReference>
<dbReference type="Gene3D" id="1.10.1200.10">
    <property type="entry name" value="ACP-like"/>
    <property type="match status" value="2"/>
</dbReference>
<dbReference type="Pfam" id="PF00501">
    <property type="entry name" value="AMP-binding"/>
    <property type="match status" value="1"/>
</dbReference>
<dbReference type="InterPro" id="IPR020845">
    <property type="entry name" value="AMP-binding_CS"/>
</dbReference>
<dbReference type="InterPro" id="IPR049900">
    <property type="entry name" value="PKS_mFAS_DH"/>
</dbReference>
<keyword evidence="3" id="KW-0436">Ligase</keyword>
<proteinExistence type="predicted"/>
<accession>A0A2T3YR99</accession>
<dbReference type="InterPro" id="IPR036291">
    <property type="entry name" value="NAD(P)-bd_dom_sf"/>
</dbReference>
<dbReference type="GO" id="GO:0031177">
    <property type="term" value="F:phosphopantetheine binding"/>
    <property type="evidence" value="ECO:0007669"/>
    <property type="project" value="TreeGrafter"/>
</dbReference>
<evidence type="ECO:0000256" key="5">
    <source>
        <dbReference type="SAM" id="MobiDB-lite"/>
    </source>
</evidence>
<evidence type="ECO:0000259" key="7">
    <source>
        <dbReference type="PROSITE" id="PS52019"/>
    </source>
</evidence>
<dbReference type="STRING" id="1042311.A0A2T3YR99"/>
<keyword evidence="1" id="KW-0596">Phosphopantetheine</keyword>
<dbReference type="Gene3D" id="3.30.559.30">
    <property type="entry name" value="Nonribosomal peptide synthetase, condensation domain"/>
    <property type="match status" value="1"/>
</dbReference>
<dbReference type="InterPro" id="IPR023213">
    <property type="entry name" value="CAT-like_dom_sf"/>
</dbReference>
<dbReference type="InterPro" id="IPR042099">
    <property type="entry name" value="ANL_N_sf"/>
</dbReference>
<evidence type="ECO:0008006" key="10">
    <source>
        <dbReference type="Google" id="ProtNLM"/>
    </source>
</evidence>
<dbReference type="CDD" id="cd05930">
    <property type="entry name" value="A_NRPS"/>
    <property type="match status" value="1"/>
</dbReference>
<dbReference type="Gene3D" id="3.10.129.110">
    <property type="entry name" value="Polyketide synthase dehydratase"/>
    <property type="match status" value="1"/>
</dbReference>
<dbReference type="PANTHER" id="PTHR45527:SF1">
    <property type="entry name" value="FATTY ACID SYNTHASE"/>
    <property type="match status" value="1"/>
</dbReference>
<protein>
    <recommendedName>
        <fullName evidence="10">Carrier domain-containing protein</fullName>
    </recommendedName>
</protein>
<feature type="domain" description="Carrier" evidence="6">
    <location>
        <begin position="1176"/>
        <end position="1255"/>
    </location>
</feature>
<dbReference type="InterPro" id="IPR009081">
    <property type="entry name" value="PP-bd_ACP"/>
</dbReference>
<dbReference type="Gene3D" id="3.30.559.10">
    <property type="entry name" value="Chloramphenicol acetyltransferase-like domain"/>
    <property type="match status" value="1"/>
</dbReference>
<gene>
    <name evidence="8" type="ORF">M441DRAFT_154375</name>
</gene>
<dbReference type="Gene3D" id="3.30.300.30">
    <property type="match status" value="1"/>
</dbReference>
<feature type="region of interest" description="Disordered" evidence="5">
    <location>
        <begin position="1152"/>
        <end position="1172"/>
    </location>
</feature>
<sequence>MSSHPHTGNKALPQVQVAHSLLGVQSIDPLGLGITWRNTLHPLNLLSLVDQHVSLPSTFPASGYVKMVVEASLKFSGSRILRKFELEDFFIENNIDLKTQEDAITTILELQSTGSHERNGDRTDFLNFRIRTIYSGGSKLNALGCVRLRSSYGHKGSFLPRIAQQYVQSSPQQKIVKTLPMPFGQSGFWFMTQFVGDPTFFNGTVSFLITTNLDIQLLSRLVREMAGRHEGLRTAFFTDSSHQPKQGVLVESPLCLETKIISSQKQLRIETDAMNNHVYDLARGETLRLLLLTESALRHHLVVGYHHINIDGMSVIAITEELRLAYEGTKLPPPFQQNEFAKRQHERLRTGQYANDISFWKSEFQDLPEIFPILPLSQNTLRSRPVARTTYRHVRAERRLNPAITAKLQGLRRQGYIQSPFNFYVTVFQVLLSRLAQSEDICIGVASANRHNDPGSEDSIGIFLNLFPLRLRSQMSKPFLSLLKENKDKTLAAMNHSAVPFDVILDEVGATRHSSHSPLFQTFINYIPTRESRSFRDGTIENNEYEIGETLYDIMLAIIDPPSGDPWIAFMVQKELYTEREAQILLDCFINLMDAFTSDIHVLGLAPQMFNMAAIQNAIHLGQGTSLDIGLGSLNGFLDDISTERSSEIALQDTHGAKLSYAEMMNKSTQIAHTLSVLGISPRSRVGVLQEPSVNWICSMLGIWRFGGSYVPLEVTHSAERLKSIMCDADVSAILIHDATRTLCEDIDGAQTATIVDVITVSDIGEGVDFGFYTPTPPDEAIVLYTSGSTGTPKGISLPHRMVTNTIKGFLQTFPMKPQTVLQQIALSFDVSWWQSLLGLATGGTVIVAGNDVRRDPFALTALIISQKITLTLAVPSEATSWLENGDTQRLRQSAWEWHLSAGEEVSGNLVERFRRLEKLDLRFLNAYGPAETIIPNAHEILYQDRNLDISSFPIGKALPNYSVYIMDQDNHPLPAGVPGQIVIGGAGVASGYINQPNLTATRFPKDTLASARAVANGWIQAHLSGDRGYMREDGVFVALGRINGDTQVKLRGQRFELREVEVAMVAAGQGDVSEAVCHIRCHDEKDAASAFLAAHVTLPQEIQKKYGTNGPVIDSMLRNIVSSLALPQYMRPSVVVALPFMPLNHHGKVDRKLLSKSPLKKAAEPPKSSPRFIQSRSAQFQNEMAAIWRDILGDLIDGQKLEEGSDFFLVGGNSLLLIKVQSKIKERTRHDIPLAKLFEASTLGKMAAILRDNQQYDNKEQPVRSPNEGKMKQIWLSVLGDIVSEDVITSDADFFLIGGNSLLLIRVQNEVHKQFGALLPLASLFEASRLGQMTIMLDTLTIENHASREIEADIDWNEEVAFHEQLPAITSVGNNHELNDGPPSGIVVLTGATGFLGRHILQKLVSDDTVKAVHCIAVRDVSKFLINSPKVIIYPGDLRDPLLGLSDVAARRVFSQASAIIHNGADVSFLRTYWTLRAANVLSTKALVQLAIKHAIDKPRLRFHFVSTAGVVQLGADELYEEAISVLQPHKNTNGYIASKWASEKYLENAHIGSGLLVTIHRPSYVLGPDAPQLDVMHNILSFAERLKSVPRMPSVDRWLQFVGIDDVAQDIVTDVLDIRNSQGTNVQYRNHCGVENNWVRLDQLGLYLEREHGTEFSEVDTTHWIDSAGRAGMPIQVKEYLRNLMVGSDSTNTIWTSPRVLKGPRKIIAPWRKKGRL</sequence>
<dbReference type="PROSITE" id="PS52019">
    <property type="entry name" value="PKS_MFAS_DH"/>
    <property type="match status" value="1"/>
</dbReference>
<dbReference type="GO" id="GO:0016874">
    <property type="term" value="F:ligase activity"/>
    <property type="evidence" value="ECO:0007669"/>
    <property type="project" value="UniProtKB-KW"/>
</dbReference>
<feature type="domain" description="PKS/mFAS DH" evidence="7">
    <location>
        <begin position="19"/>
        <end position="333"/>
    </location>
</feature>
<dbReference type="PROSITE" id="PS00455">
    <property type="entry name" value="AMP_BINDING"/>
    <property type="match status" value="1"/>
</dbReference>
<dbReference type="Proteomes" id="UP000240493">
    <property type="component" value="Unassembled WGS sequence"/>
</dbReference>
<evidence type="ECO:0000259" key="6">
    <source>
        <dbReference type="PROSITE" id="PS50075"/>
    </source>
</evidence>
<evidence type="ECO:0000313" key="8">
    <source>
        <dbReference type="EMBL" id="PTB35049.1"/>
    </source>
</evidence>
<keyword evidence="9" id="KW-1185">Reference proteome</keyword>
<dbReference type="PROSITE" id="PS50075">
    <property type="entry name" value="CARRIER"/>
    <property type="match status" value="2"/>
</dbReference>
<dbReference type="SUPFAM" id="SSF52777">
    <property type="entry name" value="CoA-dependent acyltransferases"/>
    <property type="match status" value="2"/>
</dbReference>
<dbReference type="SUPFAM" id="SSF47336">
    <property type="entry name" value="ACP-like"/>
    <property type="match status" value="2"/>
</dbReference>
<dbReference type="OrthoDB" id="416786at2759"/>
<name>A0A2T3YR99_TRIA4</name>
<feature type="region of interest" description="C-terminal hotdog fold" evidence="4">
    <location>
        <begin position="167"/>
        <end position="333"/>
    </location>
</feature>
<evidence type="ECO:0000256" key="2">
    <source>
        <dbReference type="ARBA" id="ARBA00022553"/>
    </source>
</evidence>
<evidence type="ECO:0000256" key="3">
    <source>
        <dbReference type="ARBA" id="ARBA00022598"/>
    </source>
</evidence>
<dbReference type="Gene3D" id="3.40.50.12780">
    <property type="entry name" value="N-terminal domain of ligase-like"/>
    <property type="match status" value="1"/>
</dbReference>
<dbReference type="PANTHER" id="PTHR45527">
    <property type="entry name" value="NONRIBOSOMAL PEPTIDE SYNTHETASE"/>
    <property type="match status" value="1"/>
</dbReference>
<evidence type="ECO:0000256" key="4">
    <source>
        <dbReference type="PROSITE-ProRule" id="PRU01363"/>
    </source>
</evidence>
<dbReference type="EMBL" id="KZ679283">
    <property type="protein sequence ID" value="PTB35049.1"/>
    <property type="molecule type" value="Genomic_DNA"/>
</dbReference>
<dbReference type="InterPro" id="IPR036736">
    <property type="entry name" value="ACP-like_sf"/>
</dbReference>
<evidence type="ECO:0000313" key="9">
    <source>
        <dbReference type="Proteomes" id="UP000240493"/>
    </source>
</evidence>